<dbReference type="Proteomes" id="UP000321523">
    <property type="component" value="Unassembled WGS sequence"/>
</dbReference>
<keyword evidence="6" id="KW-0443">Lipid metabolism</keyword>
<dbReference type="GO" id="GO:0006635">
    <property type="term" value="P:fatty acid beta-oxidation"/>
    <property type="evidence" value="ECO:0007669"/>
    <property type="project" value="UniProtKB-UniPathway"/>
</dbReference>
<proteinExistence type="predicted"/>
<comment type="pathway">
    <text evidence="1">Lipid metabolism; fatty acid beta-oxidation.</text>
</comment>
<dbReference type="GO" id="GO:0003857">
    <property type="term" value="F:(3S)-3-hydroxyacyl-CoA dehydrogenase (NAD+) activity"/>
    <property type="evidence" value="ECO:0007669"/>
    <property type="project" value="UniProtKB-EC"/>
</dbReference>
<dbReference type="Gene3D" id="3.40.50.720">
    <property type="entry name" value="NAD(P)-binding Rossmann-like Domain"/>
    <property type="match status" value="1"/>
</dbReference>
<keyword evidence="3" id="KW-0442">Lipid degradation</keyword>
<evidence type="ECO:0000256" key="1">
    <source>
        <dbReference type="ARBA" id="ARBA00005005"/>
    </source>
</evidence>
<comment type="catalytic activity">
    <reaction evidence="7">
        <text>a (3S)-3-hydroxyacyl-CoA + NAD(+) = a 3-oxoacyl-CoA + NADH + H(+)</text>
        <dbReference type="Rhea" id="RHEA:22432"/>
        <dbReference type="ChEBI" id="CHEBI:15378"/>
        <dbReference type="ChEBI" id="CHEBI:57318"/>
        <dbReference type="ChEBI" id="CHEBI:57540"/>
        <dbReference type="ChEBI" id="CHEBI:57945"/>
        <dbReference type="ChEBI" id="CHEBI:90726"/>
        <dbReference type="EC" id="1.1.1.35"/>
    </reaction>
</comment>
<dbReference type="Gene3D" id="1.10.1040.50">
    <property type="match status" value="1"/>
</dbReference>
<evidence type="ECO:0000256" key="4">
    <source>
        <dbReference type="ARBA" id="ARBA00023002"/>
    </source>
</evidence>
<evidence type="ECO:0000259" key="8">
    <source>
        <dbReference type="Pfam" id="PF00725"/>
    </source>
</evidence>
<evidence type="ECO:0000313" key="11">
    <source>
        <dbReference type="Proteomes" id="UP000321523"/>
    </source>
</evidence>
<gene>
    <name evidence="10" type="ORF">SAE02_60690</name>
</gene>
<dbReference type="RefSeq" id="WP_044434611.1">
    <property type="nucleotide sequence ID" value="NZ_BJYZ01000033.1"/>
</dbReference>
<keyword evidence="4" id="KW-0560">Oxidoreductase</keyword>
<dbReference type="PANTHER" id="PTHR48075:SF7">
    <property type="entry name" value="3-HYDROXYACYL-COA DEHYDROGENASE-RELATED"/>
    <property type="match status" value="1"/>
</dbReference>
<evidence type="ECO:0000256" key="5">
    <source>
        <dbReference type="ARBA" id="ARBA00023027"/>
    </source>
</evidence>
<dbReference type="EMBL" id="BJYZ01000033">
    <property type="protein sequence ID" value="GEO41921.1"/>
    <property type="molecule type" value="Genomic_DNA"/>
</dbReference>
<dbReference type="UniPathway" id="UPA00659"/>
<dbReference type="Pfam" id="PF02737">
    <property type="entry name" value="3HCDH_N"/>
    <property type="match status" value="1"/>
</dbReference>
<feature type="domain" description="3-hydroxyacyl-CoA dehydrogenase C-terminal" evidence="8">
    <location>
        <begin position="348"/>
        <end position="409"/>
    </location>
</feature>
<evidence type="ECO:0000256" key="6">
    <source>
        <dbReference type="ARBA" id="ARBA00023098"/>
    </source>
</evidence>
<dbReference type="GO" id="GO:0070403">
    <property type="term" value="F:NAD+ binding"/>
    <property type="evidence" value="ECO:0007669"/>
    <property type="project" value="InterPro"/>
</dbReference>
<keyword evidence="5" id="KW-0520">NAD</keyword>
<dbReference type="InterPro" id="IPR001753">
    <property type="entry name" value="Enoyl-CoA_hydra/iso"/>
</dbReference>
<protein>
    <submittedName>
        <fullName evidence="10">3-hydroxyacyl-CoA dehydrogenase</fullName>
    </submittedName>
</protein>
<evidence type="ECO:0000256" key="7">
    <source>
        <dbReference type="ARBA" id="ARBA00049556"/>
    </source>
</evidence>
<dbReference type="InterPro" id="IPR006176">
    <property type="entry name" value="3-OHacyl-CoA_DH_NAD-bd"/>
</dbReference>
<comment type="caution">
    <text evidence="10">The sequence shown here is derived from an EMBL/GenBank/DDBJ whole genome shotgun (WGS) entry which is preliminary data.</text>
</comment>
<dbReference type="SUPFAM" id="SSF52096">
    <property type="entry name" value="ClpP/crotonase"/>
    <property type="match status" value="1"/>
</dbReference>
<dbReference type="AlphaFoldDB" id="A0A512DZM2"/>
<dbReference type="CDD" id="cd06558">
    <property type="entry name" value="crotonase-like"/>
    <property type="match status" value="1"/>
</dbReference>
<dbReference type="Gene3D" id="3.90.226.10">
    <property type="entry name" value="2-enoyl-CoA Hydratase, Chain A, domain 1"/>
    <property type="match status" value="1"/>
</dbReference>
<dbReference type="InterPro" id="IPR006108">
    <property type="entry name" value="3HC_DH_C"/>
</dbReference>
<feature type="domain" description="3-hydroxyacyl-CoA dehydrogenase NAD binding" evidence="9">
    <location>
        <begin position="6"/>
        <end position="193"/>
    </location>
</feature>
<keyword evidence="2" id="KW-0276">Fatty acid metabolism</keyword>
<accession>A0A512DZM2</accession>
<organism evidence="10 11">
    <name type="scientific">Skermanella aerolata</name>
    <dbReference type="NCBI Taxonomy" id="393310"/>
    <lineage>
        <taxon>Bacteria</taxon>
        <taxon>Pseudomonadati</taxon>
        <taxon>Pseudomonadota</taxon>
        <taxon>Alphaproteobacteria</taxon>
        <taxon>Rhodospirillales</taxon>
        <taxon>Azospirillaceae</taxon>
        <taxon>Skermanella</taxon>
    </lineage>
</organism>
<evidence type="ECO:0000256" key="2">
    <source>
        <dbReference type="ARBA" id="ARBA00022832"/>
    </source>
</evidence>
<sequence>MEIRSAAVIGAGVMGSGIAAHIANAGIPVFLLDIVPQDVKDGRGNDRSVVARTAIEKMLKTDPAPFMHKKNARLVTPGNIDDDLEKLATVDWIVEAVVENPAVKSDLYARLDKVRKPGSIVSSNTSTIPLKNLIEGQSDRFAQDFLITHFFNPPRYMRLLEVVSGPATRAEAVTSLSTFADKRLGKGVVQCKDRPGFIANRIGTYWIQAAINEAMDLGLTVEEADAVVGRPMGIPKTGVFGLVDLVGLDLMPYVSRSLLKTLPPGDPYRDIYREPELFTRMIAEGYTGRKGKGGFYRMNKSGGARVKEAVDLQTGQYRPAGKPSLDSVAAAKGGLRKLVEHPDKGGTYARRVLVGLLSYAAGLVPEIADDITGVDQAMRLGYNWKFGPFELIDQLGADWLADALRAEGKAVPALLETASGKTFYRTENGKLQFLTTEGGYADLVRPEGVLLLSDIKRAGKPIARNASASLWDIGDGVACLEFTGKMNALDSDVMALIRKAAGMIGDGKGDWKALVVHNEGDNFSVGVNLGLALFAVNIALWPQVEQTVQEGQETYKALKYAPFPVVAAPSGMALGGGCEILLHCAAVQAHAETYMGLVEVGVGVIPGWGGCKEMLTRATLNKKRPGGPMPPIAQTFETISLAKVAKSADEARDLMFLRPTDGITMNRDRLLADAKAKALALAADYKPPEPVKLRLPGPTARAALDLAVEGFQLQGKATPHDVTVSSALASVLSGGDTDITVELDEDELLELERTAFMRLVRNSNTVARIEHMLTTGKPLRN</sequence>
<dbReference type="InterPro" id="IPR029045">
    <property type="entry name" value="ClpP/crotonase-like_dom_sf"/>
</dbReference>
<evidence type="ECO:0000313" key="10">
    <source>
        <dbReference type="EMBL" id="GEO41921.1"/>
    </source>
</evidence>
<dbReference type="OrthoDB" id="5389341at2"/>
<dbReference type="Pfam" id="PF00378">
    <property type="entry name" value="ECH_1"/>
    <property type="match status" value="1"/>
</dbReference>
<evidence type="ECO:0000256" key="3">
    <source>
        <dbReference type="ARBA" id="ARBA00022963"/>
    </source>
</evidence>
<dbReference type="InterPro" id="IPR036291">
    <property type="entry name" value="NAD(P)-bd_dom_sf"/>
</dbReference>
<dbReference type="SUPFAM" id="SSF51735">
    <property type="entry name" value="NAD(P)-binding Rossmann-fold domains"/>
    <property type="match status" value="1"/>
</dbReference>
<dbReference type="InterPro" id="IPR008927">
    <property type="entry name" value="6-PGluconate_DH-like_C_sf"/>
</dbReference>
<name>A0A512DZM2_9PROT</name>
<reference evidence="10 11" key="1">
    <citation type="submission" date="2019-07" db="EMBL/GenBank/DDBJ databases">
        <title>Whole genome shotgun sequence of Skermanella aerolata NBRC 106429.</title>
        <authorList>
            <person name="Hosoyama A."/>
            <person name="Uohara A."/>
            <person name="Ohji S."/>
            <person name="Ichikawa N."/>
        </authorList>
    </citation>
    <scope>NUCLEOTIDE SEQUENCE [LARGE SCALE GENOMIC DNA]</scope>
    <source>
        <strain evidence="10 11">NBRC 106429</strain>
    </source>
</reference>
<dbReference type="SUPFAM" id="SSF48179">
    <property type="entry name" value="6-phosphogluconate dehydrogenase C-terminal domain-like"/>
    <property type="match status" value="2"/>
</dbReference>
<dbReference type="PANTHER" id="PTHR48075">
    <property type="entry name" value="3-HYDROXYACYL-COA DEHYDROGENASE FAMILY PROTEIN"/>
    <property type="match status" value="1"/>
</dbReference>
<feature type="domain" description="3-hydroxyacyl-CoA dehydrogenase C-terminal" evidence="8">
    <location>
        <begin position="196"/>
        <end position="297"/>
    </location>
</feature>
<evidence type="ECO:0000259" key="9">
    <source>
        <dbReference type="Pfam" id="PF02737"/>
    </source>
</evidence>
<keyword evidence="11" id="KW-1185">Reference proteome</keyword>
<dbReference type="Pfam" id="PF00725">
    <property type="entry name" value="3HCDH"/>
    <property type="match status" value="2"/>
</dbReference>